<sequence>MASKLSFIKHNLMLEHADLFNKSSRRDASVEEEEFGVEKQEENVNEDCGNQTREGFYSIPSEQRGVIKWLDSKELTLQGIIGVSYVITITSLTFVQRSAKTIYTAANESFCEERILRRVQEEHNHADQIDVEVYELTKKAIDIAKSNMLLRSNGECTDDASQADDYVVIMEKISSWMINNIAGFRGWAPQVILSDFEPAIYASVDAVFGGLIPRVKHRGCNFHFERLFKSKQLKKSE</sequence>
<evidence type="ECO:0000313" key="1">
    <source>
        <dbReference type="Proteomes" id="UP000887574"/>
    </source>
</evidence>
<evidence type="ECO:0000313" key="2">
    <source>
        <dbReference type="WBParaSite" id="jg25347"/>
    </source>
</evidence>
<proteinExistence type="predicted"/>
<dbReference type="AlphaFoldDB" id="A0A915E136"/>
<accession>A0A915E136</accession>
<dbReference type="Proteomes" id="UP000887574">
    <property type="component" value="Unplaced"/>
</dbReference>
<keyword evidence="1" id="KW-1185">Reference proteome</keyword>
<reference evidence="2" key="1">
    <citation type="submission" date="2022-11" db="UniProtKB">
        <authorList>
            <consortium name="WormBaseParasite"/>
        </authorList>
    </citation>
    <scope>IDENTIFICATION</scope>
</reference>
<name>A0A915E136_9BILA</name>
<organism evidence="1 2">
    <name type="scientific">Ditylenchus dipsaci</name>
    <dbReference type="NCBI Taxonomy" id="166011"/>
    <lineage>
        <taxon>Eukaryota</taxon>
        <taxon>Metazoa</taxon>
        <taxon>Ecdysozoa</taxon>
        <taxon>Nematoda</taxon>
        <taxon>Chromadorea</taxon>
        <taxon>Rhabditida</taxon>
        <taxon>Tylenchina</taxon>
        <taxon>Tylenchomorpha</taxon>
        <taxon>Sphaerularioidea</taxon>
        <taxon>Anguinidae</taxon>
        <taxon>Anguininae</taxon>
        <taxon>Ditylenchus</taxon>
    </lineage>
</organism>
<protein>
    <submittedName>
        <fullName evidence="2">MULE transposase domain-containing protein</fullName>
    </submittedName>
</protein>
<dbReference type="WBParaSite" id="jg25347">
    <property type="protein sequence ID" value="jg25347"/>
    <property type="gene ID" value="jg25347"/>
</dbReference>